<dbReference type="KEGG" id="dpl:KGM_201876"/>
<keyword evidence="3" id="KW-1185">Reference proteome</keyword>
<name>A0A212EN03_DANPL</name>
<gene>
    <name evidence="2" type="ORF">KGM_201876</name>
</gene>
<evidence type="ECO:0000256" key="1">
    <source>
        <dbReference type="SAM" id="MobiDB-lite"/>
    </source>
</evidence>
<evidence type="ECO:0000313" key="2">
    <source>
        <dbReference type="EMBL" id="OWR42831.1"/>
    </source>
</evidence>
<organism evidence="2 3">
    <name type="scientific">Danaus plexippus plexippus</name>
    <dbReference type="NCBI Taxonomy" id="278856"/>
    <lineage>
        <taxon>Eukaryota</taxon>
        <taxon>Metazoa</taxon>
        <taxon>Ecdysozoa</taxon>
        <taxon>Arthropoda</taxon>
        <taxon>Hexapoda</taxon>
        <taxon>Insecta</taxon>
        <taxon>Pterygota</taxon>
        <taxon>Neoptera</taxon>
        <taxon>Endopterygota</taxon>
        <taxon>Lepidoptera</taxon>
        <taxon>Glossata</taxon>
        <taxon>Ditrysia</taxon>
        <taxon>Papilionoidea</taxon>
        <taxon>Nymphalidae</taxon>
        <taxon>Danainae</taxon>
        <taxon>Danaini</taxon>
        <taxon>Danaina</taxon>
        <taxon>Danaus</taxon>
        <taxon>Danaus</taxon>
    </lineage>
</organism>
<dbReference type="InParanoid" id="A0A212EN03"/>
<protein>
    <submittedName>
        <fullName evidence="2">Uncharacterized protein</fullName>
    </submittedName>
</protein>
<comment type="caution">
    <text evidence="2">The sequence shown here is derived from an EMBL/GenBank/DDBJ whole genome shotgun (WGS) entry which is preliminary data.</text>
</comment>
<accession>A0A212EN03</accession>
<feature type="compositionally biased region" description="Acidic residues" evidence="1">
    <location>
        <begin position="187"/>
        <end position="196"/>
    </location>
</feature>
<sequence length="252" mass="29284">MFLVLFEFGRDNNELQAVEYFNESVQVALNFIICLFLLHRRRDKEHSGVEQPEAGEEQHQDEIGGDETSGLVVRHLGHAHWTSGSRKLATRNCPERYHAPISRQIRIYKYIRNYRAVATWKENDNKHNKRNGHALETGSVTNLEHEFRWRAPTLKGLQINIIDYYPALTAGAPLTYMALKDRGVQQPEEEEEDDEDHVGRGEVDRLRVDRHGGGLRTDRGILAGYQRRAHQGRTRCKDVKRFRLFISDRVID</sequence>
<proteinExistence type="predicted"/>
<dbReference type="EMBL" id="AGBW02013781">
    <property type="protein sequence ID" value="OWR42831.1"/>
    <property type="molecule type" value="Genomic_DNA"/>
</dbReference>
<feature type="region of interest" description="Disordered" evidence="1">
    <location>
        <begin position="182"/>
        <end position="204"/>
    </location>
</feature>
<dbReference type="Proteomes" id="UP000007151">
    <property type="component" value="Unassembled WGS sequence"/>
</dbReference>
<reference evidence="2 3" key="1">
    <citation type="journal article" date="2011" name="Cell">
        <title>The monarch butterfly genome yields insights into long-distance migration.</title>
        <authorList>
            <person name="Zhan S."/>
            <person name="Merlin C."/>
            <person name="Boore J.L."/>
            <person name="Reppert S.M."/>
        </authorList>
    </citation>
    <scope>NUCLEOTIDE SEQUENCE [LARGE SCALE GENOMIC DNA]</scope>
    <source>
        <strain evidence="2">F-2</strain>
    </source>
</reference>
<dbReference type="AlphaFoldDB" id="A0A212EN03"/>
<evidence type="ECO:0000313" key="3">
    <source>
        <dbReference type="Proteomes" id="UP000007151"/>
    </source>
</evidence>